<sequence>MENNPDRFSVIARSRKQVARPHASSARCDPPISARRSPSSRHLAPINAQESEDYGRRVKGHASSIVHVTRRRHPRMSSGHVSKLCKVLDFASEWVSKLGNRLQTAQDQRRKPAVSLRLSGFGFTAGVRSWATPSFAAVAAEGQQKKVISEILTDGRRLINAMSVKLIRAISRRRHRADCGGSSVRERAIEDKIRINLRVQEIPACSEKVSR</sequence>
<name>A0A4C1YUL9_EUMVA</name>
<dbReference type="EMBL" id="BGZK01001376">
    <property type="protein sequence ID" value="GBP78602.1"/>
    <property type="molecule type" value="Genomic_DNA"/>
</dbReference>
<proteinExistence type="predicted"/>
<reference evidence="2 3" key="1">
    <citation type="journal article" date="2019" name="Commun. Biol.">
        <title>The bagworm genome reveals a unique fibroin gene that provides high tensile strength.</title>
        <authorList>
            <person name="Kono N."/>
            <person name="Nakamura H."/>
            <person name="Ohtoshi R."/>
            <person name="Tomita M."/>
            <person name="Numata K."/>
            <person name="Arakawa K."/>
        </authorList>
    </citation>
    <scope>NUCLEOTIDE SEQUENCE [LARGE SCALE GENOMIC DNA]</scope>
</reference>
<evidence type="ECO:0000256" key="1">
    <source>
        <dbReference type="SAM" id="MobiDB-lite"/>
    </source>
</evidence>
<organism evidence="2 3">
    <name type="scientific">Eumeta variegata</name>
    <name type="common">Bagworm moth</name>
    <name type="synonym">Eumeta japonica</name>
    <dbReference type="NCBI Taxonomy" id="151549"/>
    <lineage>
        <taxon>Eukaryota</taxon>
        <taxon>Metazoa</taxon>
        <taxon>Ecdysozoa</taxon>
        <taxon>Arthropoda</taxon>
        <taxon>Hexapoda</taxon>
        <taxon>Insecta</taxon>
        <taxon>Pterygota</taxon>
        <taxon>Neoptera</taxon>
        <taxon>Endopterygota</taxon>
        <taxon>Lepidoptera</taxon>
        <taxon>Glossata</taxon>
        <taxon>Ditrysia</taxon>
        <taxon>Tineoidea</taxon>
        <taxon>Psychidae</taxon>
        <taxon>Oiketicinae</taxon>
        <taxon>Eumeta</taxon>
    </lineage>
</organism>
<evidence type="ECO:0000313" key="2">
    <source>
        <dbReference type="EMBL" id="GBP78602.1"/>
    </source>
</evidence>
<feature type="region of interest" description="Disordered" evidence="1">
    <location>
        <begin position="13"/>
        <end position="61"/>
    </location>
</feature>
<evidence type="ECO:0000313" key="3">
    <source>
        <dbReference type="Proteomes" id="UP000299102"/>
    </source>
</evidence>
<protein>
    <submittedName>
        <fullName evidence="2">Uncharacterized protein</fullName>
    </submittedName>
</protein>
<dbReference type="AlphaFoldDB" id="A0A4C1YUL9"/>
<dbReference type="Proteomes" id="UP000299102">
    <property type="component" value="Unassembled WGS sequence"/>
</dbReference>
<gene>
    <name evidence="2" type="ORF">EVAR_65030_1</name>
</gene>
<comment type="caution">
    <text evidence="2">The sequence shown here is derived from an EMBL/GenBank/DDBJ whole genome shotgun (WGS) entry which is preliminary data.</text>
</comment>
<keyword evidence="3" id="KW-1185">Reference proteome</keyword>
<feature type="compositionally biased region" description="Low complexity" evidence="1">
    <location>
        <begin position="30"/>
        <end position="41"/>
    </location>
</feature>
<accession>A0A4C1YUL9</accession>